<dbReference type="Proteomes" id="UP000594263">
    <property type="component" value="Unplaced"/>
</dbReference>
<evidence type="ECO:0000313" key="1">
    <source>
        <dbReference type="EnsemblPlants" id="Kaladp0037s0283.1.v1.1"/>
    </source>
</evidence>
<keyword evidence="2" id="KW-1185">Reference proteome</keyword>
<sequence length="171" mass="18997">MSPQPAAAAQLSMMRPELLRRPATAPPFICVSSTATRCGVIPSAAKSRLFSSSPLVHSISSHTRQQILRAISSTSASEPPLDLTEDNINLVLSDARIQFGQIFDRSVGMTGEVELAELDGPFIKLRLRGRFWHERSLVLARLANYLKQRIPEILEVDIEDEKQLDDSPENF</sequence>
<name>A0A7N0THY1_KALFE</name>
<dbReference type="AlphaFoldDB" id="A0A7N0THY1"/>
<organism evidence="1 2">
    <name type="scientific">Kalanchoe fedtschenkoi</name>
    <name type="common">Lavender scallops</name>
    <name type="synonym">South American air plant</name>
    <dbReference type="NCBI Taxonomy" id="63787"/>
    <lineage>
        <taxon>Eukaryota</taxon>
        <taxon>Viridiplantae</taxon>
        <taxon>Streptophyta</taxon>
        <taxon>Embryophyta</taxon>
        <taxon>Tracheophyta</taxon>
        <taxon>Spermatophyta</taxon>
        <taxon>Magnoliopsida</taxon>
        <taxon>eudicotyledons</taxon>
        <taxon>Gunneridae</taxon>
        <taxon>Pentapetalae</taxon>
        <taxon>Saxifragales</taxon>
        <taxon>Crassulaceae</taxon>
        <taxon>Kalanchoe</taxon>
    </lineage>
</organism>
<dbReference type="Gramene" id="Kaladp0037s0283.1.v1.1">
    <property type="protein sequence ID" value="Kaladp0037s0283.1.v1.1"/>
    <property type="gene ID" value="Kaladp0037s0283.v1.1"/>
</dbReference>
<accession>A0A7N0THY1</accession>
<reference evidence="1" key="1">
    <citation type="submission" date="2021-01" db="UniProtKB">
        <authorList>
            <consortium name="EnsemblPlants"/>
        </authorList>
    </citation>
    <scope>IDENTIFICATION</scope>
</reference>
<protein>
    <submittedName>
        <fullName evidence="1">Uncharacterized protein</fullName>
    </submittedName>
</protein>
<evidence type="ECO:0000313" key="2">
    <source>
        <dbReference type="Proteomes" id="UP000594263"/>
    </source>
</evidence>
<dbReference type="OMA" id="RRMISKP"/>
<proteinExistence type="predicted"/>
<dbReference type="EnsemblPlants" id="Kaladp0037s0283.1.v1.1">
    <property type="protein sequence ID" value="Kaladp0037s0283.1.v1.1"/>
    <property type="gene ID" value="Kaladp0037s0283.v1.1"/>
</dbReference>
<dbReference type="Gene3D" id="3.30.300.130">
    <property type="entry name" value="Fe-S cluster assembly (FSCA)"/>
    <property type="match status" value="1"/>
</dbReference>
<dbReference type="InterPro" id="IPR034904">
    <property type="entry name" value="FSCA_dom_sf"/>
</dbReference>
<dbReference type="SUPFAM" id="SSF117916">
    <property type="entry name" value="Fe-S cluster assembly (FSCA) domain-like"/>
    <property type="match status" value="1"/>
</dbReference>
<dbReference type="PANTHER" id="PTHR36018">
    <property type="entry name" value="OS09G0481800 PROTEIN"/>
    <property type="match status" value="1"/>
</dbReference>
<dbReference type="PANTHER" id="PTHR36018:SF1">
    <property type="entry name" value="OS09G0481800 PROTEIN"/>
    <property type="match status" value="1"/>
</dbReference>